<accession>A0A2N0QLQ2</accession>
<feature type="compositionally biased region" description="Basic and acidic residues" evidence="1">
    <location>
        <begin position="1"/>
        <end position="21"/>
    </location>
</feature>
<dbReference type="AlphaFoldDB" id="A0A2N0QLQ2"/>
<proteinExistence type="predicted"/>
<comment type="caution">
    <text evidence="2">The sequence shown here is derived from an EMBL/GenBank/DDBJ whole genome shotgun (WGS) entry which is preliminary data.</text>
</comment>
<evidence type="ECO:0000313" key="3">
    <source>
        <dbReference type="Proteomes" id="UP000232688"/>
    </source>
</evidence>
<dbReference type="Proteomes" id="UP000232688">
    <property type="component" value="Unassembled WGS sequence"/>
</dbReference>
<name>A0A2N0QLQ2_9GLOM</name>
<feature type="non-terminal residue" evidence="2">
    <location>
        <position position="62"/>
    </location>
</feature>
<feature type="region of interest" description="Disordered" evidence="1">
    <location>
        <begin position="1"/>
        <end position="28"/>
    </location>
</feature>
<dbReference type="EMBL" id="LLXH01006618">
    <property type="protein sequence ID" value="PKC51980.1"/>
    <property type="molecule type" value="Genomic_DNA"/>
</dbReference>
<evidence type="ECO:0000256" key="1">
    <source>
        <dbReference type="SAM" id="MobiDB-lite"/>
    </source>
</evidence>
<evidence type="ECO:0000313" key="2">
    <source>
        <dbReference type="EMBL" id="PKC51980.1"/>
    </source>
</evidence>
<reference evidence="2 3" key="2">
    <citation type="submission" date="2017-10" db="EMBL/GenBank/DDBJ databases">
        <title>Genome analyses suggest a sexual origin of heterokaryosis in a supposedly ancient asexual fungus.</title>
        <authorList>
            <person name="Corradi N."/>
            <person name="Sedzielewska K."/>
            <person name="Noel J."/>
            <person name="Charron P."/>
            <person name="Farinelli L."/>
            <person name="Marton T."/>
            <person name="Kruger M."/>
            <person name="Pelin A."/>
            <person name="Brachmann A."/>
            <person name="Corradi N."/>
        </authorList>
    </citation>
    <scope>NUCLEOTIDE SEQUENCE [LARGE SCALE GENOMIC DNA]</scope>
    <source>
        <strain evidence="2 3">A1</strain>
    </source>
</reference>
<protein>
    <submittedName>
        <fullName evidence="2">Uncharacterized protein</fullName>
    </submittedName>
</protein>
<organism evidence="2 3">
    <name type="scientific">Rhizophagus irregularis</name>
    <dbReference type="NCBI Taxonomy" id="588596"/>
    <lineage>
        <taxon>Eukaryota</taxon>
        <taxon>Fungi</taxon>
        <taxon>Fungi incertae sedis</taxon>
        <taxon>Mucoromycota</taxon>
        <taxon>Glomeromycotina</taxon>
        <taxon>Glomeromycetes</taxon>
        <taxon>Glomerales</taxon>
        <taxon>Glomeraceae</taxon>
        <taxon>Rhizophagus</taxon>
    </lineage>
</organism>
<reference evidence="2 3" key="1">
    <citation type="submission" date="2017-10" db="EMBL/GenBank/DDBJ databases">
        <title>Extensive intraspecific genome diversity in a model arbuscular mycorrhizal fungus.</title>
        <authorList>
            <person name="Chen E.C.H."/>
            <person name="Morin E."/>
            <person name="Baudet D."/>
            <person name="Noel J."/>
            <person name="Ndikumana S."/>
            <person name="Charron P."/>
            <person name="St-Onge C."/>
            <person name="Giorgi J."/>
            <person name="Grigoriev I.V."/>
            <person name="Roux C."/>
            <person name="Martin F.M."/>
            <person name="Corradi N."/>
        </authorList>
    </citation>
    <scope>NUCLEOTIDE SEQUENCE [LARGE SCALE GENOMIC DNA]</scope>
    <source>
        <strain evidence="2 3">A1</strain>
    </source>
</reference>
<dbReference type="VEuPathDB" id="FungiDB:RhiirA1_482532"/>
<gene>
    <name evidence="2" type="ORF">RhiirA1_482532</name>
</gene>
<sequence>MSKDNYKENENQVESELDKLNISDNDSSSVNINHKNCYYPYDPNSKLWCKECVPHCIIEGWT</sequence>